<dbReference type="InterPro" id="IPR001995">
    <property type="entry name" value="Peptidase_A2_cat"/>
</dbReference>
<dbReference type="InterPro" id="IPR036034">
    <property type="entry name" value="PDZ_sf"/>
</dbReference>
<name>A0A644WG33_9ZZZZ</name>
<dbReference type="PROSITE" id="PS50175">
    <property type="entry name" value="ASP_PROT_RETROV"/>
    <property type="match status" value="1"/>
</dbReference>
<evidence type="ECO:0000259" key="2">
    <source>
        <dbReference type="PROSITE" id="PS50175"/>
    </source>
</evidence>
<organism evidence="3">
    <name type="scientific">bioreactor metagenome</name>
    <dbReference type="NCBI Taxonomy" id="1076179"/>
    <lineage>
        <taxon>unclassified sequences</taxon>
        <taxon>metagenomes</taxon>
        <taxon>ecological metagenomes</taxon>
    </lineage>
</organism>
<keyword evidence="1" id="KW-0378">Hydrolase</keyword>
<accession>A0A644WG33</accession>
<evidence type="ECO:0000313" key="3">
    <source>
        <dbReference type="EMBL" id="MPM02451.1"/>
    </source>
</evidence>
<dbReference type="Gene3D" id="2.40.70.10">
    <property type="entry name" value="Acid Proteases"/>
    <property type="match status" value="2"/>
</dbReference>
<protein>
    <recommendedName>
        <fullName evidence="2">Peptidase A2 domain-containing protein</fullName>
    </recommendedName>
</protein>
<sequence>MIISPASYRLLLLLLMTLLSGVLHGRAVKVASIPIELAGSYIIINTTINNSTPLRLMFDTGVRNTIITELRAADSVDLKPGILKSIQGLGSGRMVSSYVSENNIIQYGKFTLTGKTVYLLEEDILGLSHHIGLNVNGIAGIDLIRDYITEIDYTRKRMNLYRHEHFQIPKRYIYKPLIVENSKLYISLTLLDDSAHIRNIKMLLDTGAMLNAWFQTVRSDAAEIPERRVYARIGEGFSGELRGYMARIPQLCFDKYCFHKPVVVFPDSATIAGIISRSDRDGTIGNELLSRFNLIVDIRNKALYLKPNHKFNDRFSYNVAGIEVIQSDGILPVYEIATIWKDSPAEKAGLQTGDVLIEIKGFKTFTLKLSEIRGFFQQISGQPLHVVVNRNQELMDFHVDMRDLLNNP</sequence>
<dbReference type="EMBL" id="VSSQ01000870">
    <property type="protein sequence ID" value="MPM02451.1"/>
    <property type="molecule type" value="Genomic_DNA"/>
</dbReference>
<reference evidence="3" key="1">
    <citation type="submission" date="2019-08" db="EMBL/GenBank/DDBJ databases">
        <authorList>
            <person name="Kucharzyk K."/>
            <person name="Murdoch R.W."/>
            <person name="Higgins S."/>
            <person name="Loffler F."/>
        </authorList>
    </citation>
    <scope>NUCLEOTIDE SEQUENCE</scope>
</reference>
<proteinExistence type="predicted"/>
<dbReference type="GO" id="GO:0004190">
    <property type="term" value="F:aspartic-type endopeptidase activity"/>
    <property type="evidence" value="ECO:0007669"/>
    <property type="project" value="InterPro"/>
</dbReference>
<dbReference type="SUPFAM" id="SSF50156">
    <property type="entry name" value="PDZ domain-like"/>
    <property type="match status" value="1"/>
</dbReference>
<comment type="caution">
    <text evidence="3">The sequence shown here is derived from an EMBL/GenBank/DDBJ whole genome shotgun (WGS) entry which is preliminary data.</text>
</comment>
<evidence type="ECO:0000256" key="1">
    <source>
        <dbReference type="ARBA" id="ARBA00022801"/>
    </source>
</evidence>
<gene>
    <name evidence="3" type="ORF">SDC9_48700</name>
</gene>
<dbReference type="InterPro" id="IPR021109">
    <property type="entry name" value="Peptidase_aspartic_dom_sf"/>
</dbReference>
<feature type="domain" description="Peptidase A2" evidence="2">
    <location>
        <begin position="54"/>
        <end position="91"/>
    </location>
</feature>
<dbReference type="GO" id="GO:0006508">
    <property type="term" value="P:proteolysis"/>
    <property type="evidence" value="ECO:0007669"/>
    <property type="project" value="InterPro"/>
</dbReference>
<dbReference type="Gene3D" id="2.30.42.10">
    <property type="match status" value="1"/>
</dbReference>
<dbReference type="Pfam" id="PF13650">
    <property type="entry name" value="Asp_protease_2"/>
    <property type="match status" value="1"/>
</dbReference>
<dbReference type="AlphaFoldDB" id="A0A644WG33"/>